<dbReference type="Proteomes" id="UP000309016">
    <property type="component" value="Chromosome"/>
</dbReference>
<dbReference type="Gene3D" id="3.30.420.40">
    <property type="match status" value="2"/>
</dbReference>
<dbReference type="OrthoDB" id="9810372at2"/>
<dbReference type="KEGG" id="afla:FHG64_09680"/>
<organism evidence="2 3">
    <name type="scientific">Antarcticibacterium flavum</name>
    <dbReference type="NCBI Taxonomy" id="2058175"/>
    <lineage>
        <taxon>Bacteria</taxon>
        <taxon>Pseudomonadati</taxon>
        <taxon>Bacteroidota</taxon>
        <taxon>Flavobacteriia</taxon>
        <taxon>Flavobacteriales</taxon>
        <taxon>Flavobacteriaceae</taxon>
        <taxon>Antarcticibacterium</taxon>
    </lineage>
</organism>
<evidence type="ECO:0000313" key="3">
    <source>
        <dbReference type="Proteomes" id="UP000309016"/>
    </source>
</evidence>
<dbReference type="InterPro" id="IPR000600">
    <property type="entry name" value="ROK"/>
</dbReference>
<dbReference type="InterPro" id="IPR043129">
    <property type="entry name" value="ATPase_NBD"/>
</dbReference>
<dbReference type="AlphaFoldDB" id="A0A5B7X2L2"/>
<evidence type="ECO:0000313" key="2">
    <source>
        <dbReference type="EMBL" id="QCY69647.1"/>
    </source>
</evidence>
<dbReference type="Pfam" id="PF00480">
    <property type="entry name" value="ROK"/>
    <property type="match status" value="1"/>
</dbReference>
<protein>
    <submittedName>
        <fullName evidence="2">ROK family protein</fullName>
    </submittedName>
</protein>
<dbReference type="PANTHER" id="PTHR18964:SF149">
    <property type="entry name" value="BIFUNCTIONAL UDP-N-ACETYLGLUCOSAMINE 2-EPIMERASE_N-ACETYLMANNOSAMINE KINASE"/>
    <property type="match status" value="1"/>
</dbReference>
<reference evidence="2 3" key="1">
    <citation type="submission" date="2019-06" db="EMBL/GenBank/DDBJ databases">
        <title>Complete genome sequence of Antarcticibacterium flavum KCTC 52984T from an Antarctic marine sediment.</title>
        <authorList>
            <person name="Lee Y.M."/>
            <person name="Shin S.C."/>
        </authorList>
    </citation>
    <scope>NUCLEOTIDE SEQUENCE [LARGE SCALE GENOMIC DNA]</scope>
    <source>
        <strain evidence="2 3">KCTC 52984</strain>
    </source>
</reference>
<evidence type="ECO:0000256" key="1">
    <source>
        <dbReference type="ARBA" id="ARBA00006479"/>
    </source>
</evidence>
<gene>
    <name evidence="2" type="ORF">FHG64_09680</name>
</gene>
<sequence>MSMKVIGVDIGGSNLKAGRVSKGIIEKKSLVPVRKEASSKRILEDLYDCIESVINKDSESIGIGVPGVVDPVTGVVYDVQNIPSWKKIELKDLMEERYNLPVFINNDANCFAMGEKIYGKGRNYKDFIGLSLGTGIGMGIIINEKLYSGVLCGAGEIGMVTYKNSIIEDYAGSFFFTNNYGINSKDLFFSASKGDLFAIQAFNEYGAHLGEVIKNILYLYAPEAIVIGGSISKAYNYFQKSLEFSLESFAYQKQLENFNIKISNKPGSAILGAASLCF</sequence>
<dbReference type="EMBL" id="CP040812">
    <property type="protein sequence ID" value="QCY69647.1"/>
    <property type="molecule type" value="Genomic_DNA"/>
</dbReference>
<keyword evidence="3" id="KW-1185">Reference proteome</keyword>
<proteinExistence type="inferred from homology"/>
<accession>A0A5B7X2L2</accession>
<dbReference type="SUPFAM" id="SSF53067">
    <property type="entry name" value="Actin-like ATPase domain"/>
    <property type="match status" value="1"/>
</dbReference>
<name>A0A5B7X2L2_9FLAO</name>
<dbReference type="PANTHER" id="PTHR18964">
    <property type="entry name" value="ROK (REPRESSOR, ORF, KINASE) FAMILY"/>
    <property type="match status" value="1"/>
</dbReference>
<comment type="similarity">
    <text evidence="1">Belongs to the ROK (NagC/XylR) family.</text>
</comment>